<proteinExistence type="predicted"/>
<gene>
    <name evidence="1" type="ORF">MRATA1EN1_LOCUS6787</name>
</gene>
<reference evidence="1" key="1">
    <citation type="submission" date="2023-04" db="EMBL/GenBank/DDBJ databases">
        <authorList>
            <consortium name="ELIXIR-Norway"/>
        </authorList>
    </citation>
    <scope>NUCLEOTIDE SEQUENCE [LARGE SCALE GENOMIC DNA]</scope>
</reference>
<protein>
    <submittedName>
        <fullName evidence="1">Uncharacterized protein</fullName>
    </submittedName>
</protein>
<name>A0ABN8Y8F6_RANTA</name>
<evidence type="ECO:0000313" key="2">
    <source>
        <dbReference type="Proteomes" id="UP001176941"/>
    </source>
</evidence>
<dbReference type="EMBL" id="OX459952">
    <property type="protein sequence ID" value="CAI9157825.1"/>
    <property type="molecule type" value="Genomic_DNA"/>
</dbReference>
<keyword evidence="2" id="KW-1185">Reference proteome</keyword>
<sequence>MFFELCKLLQKINQTKEGALEPLPVCSQQVASTELETGWWEQSCRTQPLTPGDLMLSPRDSVRTELNYGWPSWCHRISWCEEENLHVSRIGSRIEQLELLHMAGRNVNWYSSTLQKCLTASAKAEHVHT</sequence>
<accession>A0ABN8Y8F6</accession>
<evidence type="ECO:0000313" key="1">
    <source>
        <dbReference type="EMBL" id="CAI9157825.1"/>
    </source>
</evidence>
<organism evidence="1 2">
    <name type="scientific">Rangifer tarandus platyrhynchus</name>
    <name type="common">Svalbard reindeer</name>
    <dbReference type="NCBI Taxonomy" id="3082113"/>
    <lineage>
        <taxon>Eukaryota</taxon>
        <taxon>Metazoa</taxon>
        <taxon>Chordata</taxon>
        <taxon>Craniata</taxon>
        <taxon>Vertebrata</taxon>
        <taxon>Euteleostomi</taxon>
        <taxon>Mammalia</taxon>
        <taxon>Eutheria</taxon>
        <taxon>Laurasiatheria</taxon>
        <taxon>Artiodactyla</taxon>
        <taxon>Ruminantia</taxon>
        <taxon>Pecora</taxon>
        <taxon>Cervidae</taxon>
        <taxon>Odocoileinae</taxon>
        <taxon>Rangifer</taxon>
    </lineage>
</organism>
<dbReference type="Proteomes" id="UP001176941">
    <property type="component" value="Chromosome 16"/>
</dbReference>